<sequence>MSDQIDLEFDLDEPADKVWRAISEPELRERWLGANDNGVDCEVLEAQPDRLLRLGWRETSPQGERIASTVTFVIGANAEGGVRLRIIHDDFMTLAPEPALLANDPPNGQWGMQWAA</sequence>
<accession>A0ABU0IVE0</accession>
<keyword evidence="2" id="KW-1185">Reference proteome</keyword>
<comment type="caution">
    <text evidence="1">The sequence shown here is derived from an EMBL/GenBank/DDBJ whole genome shotgun (WGS) entry which is preliminary data.</text>
</comment>
<evidence type="ECO:0000313" key="1">
    <source>
        <dbReference type="EMBL" id="MDQ0465983.1"/>
    </source>
</evidence>
<dbReference type="CDD" id="cd07814">
    <property type="entry name" value="SRPBCC_CalC_Aha1-like"/>
    <property type="match status" value="1"/>
</dbReference>
<proteinExistence type="predicted"/>
<dbReference type="EMBL" id="JAUSVS010000009">
    <property type="protein sequence ID" value="MDQ0465983.1"/>
    <property type="molecule type" value="Genomic_DNA"/>
</dbReference>
<reference evidence="1 2" key="1">
    <citation type="submission" date="2023-07" db="EMBL/GenBank/DDBJ databases">
        <title>Genomic Encyclopedia of Type Strains, Phase IV (KMG-IV): sequencing the most valuable type-strain genomes for metagenomic binning, comparative biology and taxonomic classification.</title>
        <authorList>
            <person name="Goeker M."/>
        </authorList>
    </citation>
    <scope>NUCLEOTIDE SEQUENCE [LARGE SCALE GENOMIC DNA]</scope>
    <source>
        <strain evidence="1 2">DSM 18695</strain>
    </source>
</reference>
<organism evidence="1 2">
    <name type="scientific">Caulobacter ginsengisoli</name>
    <dbReference type="NCBI Taxonomy" id="400775"/>
    <lineage>
        <taxon>Bacteria</taxon>
        <taxon>Pseudomonadati</taxon>
        <taxon>Pseudomonadota</taxon>
        <taxon>Alphaproteobacteria</taxon>
        <taxon>Caulobacterales</taxon>
        <taxon>Caulobacteraceae</taxon>
        <taxon>Caulobacter</taxon>
    </lineage>
</organism>
<dbReference type="InterPro" id="IPR023393">
    <property type="entry name" value="START-like_dom_sf"/>
</dbReference>
<protein>
    <submittedName>
        <fullName evidence="1">Uncharacterized protein YndB with AHSA1/START domain</fullName>
    </submittedName>
</protein>
<evidence type="ECO:0000313" key="2">
    <source>
        <dbReference type="Proteomes" id="UP001228905"/>
    </source>
</evidence>
<dbReference type="Proteomes" id="UP001228905">
    <property type="component" value="Unassembled WGS sequence"/>
</dbReference>
<dbReference type="Gene3D" id="3.30.530.20">
    <property type="match status" value="2"/>
</dbReference>
<name>A0ABU0IVE0_9CAUL</name>
<dbReference type="SUPFAM" id="SSF55961">
    <property type="entry name" value="Bet v1-like"/>
    <property type="match status" value="1"/>
</dbReference>
<gene>
    <name evidence="1" type="ORF">QO010_003776</name>
</gene>
<dbReference type="RefSeq" id="WP_307351745.1">
    <property type="nucleotide sequence ID" value="NZ_JAUSVS010000009.1"/>
</dbReference>